<dbReference type="STRING" id="61395.A0A1Y1WLG1"/>
<keyword evidence="2" id="KW-0540">Nuclease</keyword>
<dbReference type="PANTHER" id="PTHR11046:SF0">
    <property type="entry name" value="OLIGORIBONUCLEASE, MITOCHONDRIAL"/>
    <property type="match status" value="1"/>
</dbReference>
<dbReference type="Pfam" id="PF00929">
    <property type="entry name" value="RNase_T"/>
    <property type="match status" value="1"/>
</dbReference>
<evidence type="ECO:0000256" key="2">
    <source>
        <dbReference type="ARBA" id="ARBA00022722"/>
    </source>
</evidence>
<dbReference type="InterPro" id="IPR022894">
    <property type="entry name" value="Oligoribonuclease"/>
</dbReference>
<dbReference type="GO" id="GO:0000175">
    <property type="term" value="F:3'-5'-RNA exonuclease activity"/>
    <property type="evidence" value="ECO:0007669"/>
    <property type="project" value="InterPro"/>
</dbReference>
<dbReference type="OrthoDB" id="270189at2759"/>
<evidence type="ECO:0000256" key="3">
    <source>
        <dbReference type="ARBA" id="ARBA00022801"/>
    </source>
</evidence>
<feature type="domain" description="Exonuclease" evidence="5">
    <location>
        <begin position="23"/>
        <end position="197"/>
    </location>
</feature>
<dbReference type="PANTHER" id="PTHR11046">
    <property type="entry name" value="OLIGORIBONUCLEASE, MITOCHONDRIAL"/>
    <property type="match status" value="1"/>
</dbReference>
<dbReference type="CDD" id="cd06135">
    <property type="entry name" value="Orn"/>
    <property type="match status" value="1"/>
</dbReference>
<evidence type="ECO:0000313" key="7">
    <source>
        <dbReference type="Proteomes" id="UP000193922"/>
    </source>
</evidence>
<dbReference type="EMBL" id="MCFD01000001">
    <property type="protein sequence ID" value="ORX74205.1"/>
    <property type="molecule type" value="Genomic_DNA"/>
</dbReference>
<proteinExistence type="inferred from homology"/>
<keyword evidence="3" id="KW-0378">Hydrolase</keyword>
<evidence type="ECO:0000259" key="5">
    <source>
        <dbReference type="SMART" id="SM00479"/>
    </source>
</evidence>
<dbReference type="GeneID" id="63799813"/>
<dbReference type="AlphaFoldDB" id="A0A1Y1WLG1"/>
<dbReference type="RefSeq" id="XP_040747416.1">
    <property type="nucleotide sequence ID" value="XM_040883165.1"/>
</dbReference>
<protein>
    <submittedName>
        <fullName evidence="6">Oligoribonuclease</fullName>
    </submittedName>
</protein>
<evidence type="ECO:0000256" key="1">
    <source>
        <dbReference type="ARBA" id="ARBA00009921"/>
    </source>
</evidence>
<comment type="caution">
    <text evidence="6">The sequence shown here is derived from an EMBL/GenBank/DDBJ whole genome shotgun (WGS) entry which is preliminary data.</text>
</comment>
<dbReference type="InterPro" id="IPR036397">
    <property type="entry name" value="RNaseH_sf"/>
</dbReference>
<dbReference type="GO" id="GO:0003676">
    <property type="term" value="F:nucleic acid binding"/>
    <property type="evidence" value="ECO:0007669"/>
    <property type="project" value="InterPro"/>
</dbReference>
<dbReference type="Gene3D" id="3.30.420.10">
    <property type="entry name" value="Ribonuclease H-like superfamily/Ribonuclease H"/>
    <property type="match status" value="1"/>
</dbReference>
<organism evidence="6 7">
    <name type="scientific">Linderina pennispora</name>
    <dbReference type="NCBI Taxonomy" id="61395"/>
    <lineage>
        <taxon>Eukaryota</taxon>
        <taxon>Fungi</taxon>
        <taxon>Fungi incertae sedis</taxon>
        <taxon>Zoopagomycota</taxon>
        <taxon>Kickxellomycotina</taxon>
        <taxon>Kickxellomycetes</taxon>
        <taxon>Kickxellales</taxon>
        <taxon>Kickxellaceae</taxon>
        <taxon>Linderina</taxon>
    </lineage>
</organism>
<comment type="similarity">
    <text evidence="1">Belongs to the oligoribonuclease family.</text>
</comment>
<sequence length="202" mass="22894">MGQKAKPQTHPRNTQPACKQLPPLVWVDLETTGLHAEKDTILEAALLITNSDLELLEPPLSLVIHHPPGALQSINAWCRNMHKASGLLDQVAQSTLTLASAEQQMLDLVTKHCPEPNRAILAGNNVGFDRRFLSTYMPILHGHLHFRNVDVSSLNELAKRWRPDLLPGVRKKFGHRALDDIQESLRELQYYRDRMISRPDQK</sequence>
<keyword evidence="7" id="KW-1185">Reference proteome</keyword>
<name>A0A1Y1WLG1_9FUNG</name>
<evidence type="ECO:0000313" key="6">
    <source>
        <dbReference type="EMBL" id="ORX74205.1"/>
    </source>
</evidence>
<dbReference type="Proteomes" id="UP000193922">
    <property type="component" value="Unassembled WGS sequence"/>
</dbReference>
<reference evidence="6 7" key="1">
    <citation type="submission" date="2016-07" db="EMBL/GenBank/DDBJ databases">
        <title>Pervasive Adenine N6-methylation of Active Genes in Fungi.</title>
        <authorList>
            <consortium name="DOE Joint Genome Institute"/>
            <person name="Mondo S.J."/>
            <person name="Dannebaum R.O."/>
            <person name="Kuo R.C."/>
            <person name="Labutti K."/>
            <person name="Haridas S."/>
            <person name="Kuo A."/>
            <person name="Salamov A."/>
            <person name="Ahrendt S.R."/>
            <person name="Lipzen A."/>
            <person name="Sullivan W."/>
            <person name="Andreopoulos W.B."/>
            <person name="Clum A."/>
            <person name="Lindquist E."/>
            <person name="Daum C."/>
            <person name="Ramamoorthy G.K."/>
            <person name="Gryganskyi A."/>
            <person name="Culley D."/>
            <person name="Magnuson J.K."/>
            <person name="James T.Y."/>
            <person name="O'Malley M.A."/>
            <person name="Stajich J.E."/>
            <person name="Spatafora J.W."/>
            <person name="Visel A."/>
            <person name="Grigoriev I.V."/>
        </authorList>
    </citation>
    <scope>NUCLEOTIDE SEQUENCE [LARGE SCALE GENOMIC DNA]</scope>
    <source>
        <strain evidence="6 7">ATCC 12442</strain>
    </source>
</reference>
<keyword evidence="4" id="KW-0269">Exonuclease</keyword>
<dbReference type="SUPFAM" id="SSF53098">
    <property type="entry name" value="Ribonuclease H-like"/>
    <property type="match status" value="1"/>
</dbReference>
<dbReference type="NCBIfam" id="NF003765">
    <property type="entry name" value="PRK05359.1"/>
    <property type="match status" value="1"/>
</dbReference>
<gene>
    <name evidence="6" type="ORF">DL89DRAFT_11692</name>
</gene>
<accession>A0A1Y1WLG1</accession>
<dbReference type="InterPro" id="IPR013520">
    <property type="entry name" value="Ribonucl_H"/>
</dbReference>
<dbReference type="SMART" id="SM00479">
    <property type="entry name" value="EXOIII"/>
    <property type="match status" value="1"/>
</dbReference>
<dbReference type="InterPro" id="IPR012337">
    <property type="entry name" value="RNaseH-like_sf"/>
</dbReference>
<evidence type="ECO:0000256" key="4">
    <source>
        <dbReference type="ARBA" id="ARBA00022839"/>
    </source>
</evidence>